<evidence type="ECO:0000256" key="5">
    <source>
        <dbReference type="HAMAP-Rule" id="MF_01206"/>
    </source>
</evidence>
<dbReference type="EMBL" id="QYYA01000007">
    <property type="protein sequence ID" value="RJG15944.1"/>
    <property type="molecule type" value="Genomic_DNA"/>
</dbReference>
<keyword evidence="8" id="KW-1185">Reference proteome</keyword>
<feature type="binding site" evidence="5">
    <location>
        <position position="237"/>
    </location>
    <ligand>
        <name>Mo-molybdopterin</name>
        <dbReference type="ChEBI" id="CHEBI:71302"/>
    </ligand>
</feature>
<dbReference type="GO" id="GO:0043546">
    <property type="term" value="F:molybdopterin cofactor binding"/>
    <property type="evidence" value="ECO:0007669"/>
    <property type="project" value="UniProtKB-UniRule"/>
</dbReference>
<feature type="binding site" evidence="5">
    <location>
        <position position="89"/>
    </location>
    <ligand>
        <name>Mo-molybdopterin</name>
        <dbReference type="ChEBI" id="CHEBI:71302"/>
    </ligand>
</feature>
<dbReference type="AlphaFoldDB" id="A0A418XTI4"/>
<comment type="catalytic activity">
    <reaction evidence="5">
        <text>L-methionyl-[protein] + a quinone + H2O = L-methionyl-(R)-S-oxide-[protein] + a quinol</text>
        <dbReference type="Rhea" id="RHEA:51296"/>
        <dbReference type="Rhea" id="RHEA-COMP:12313"/>
        <dbReference type="Rhea" id="RHEA-COMP:12314"/>
        <dbReference type="ChEBI" id="CHEBI:15377"/>
        <dbReference type="ChEBI" id="CHEBI:16044"/>
        <dbReference type="ChEBI" id="CHEBI:24646"/>
        <dbReference type="ChEBI" id="CHEBI:45764"/>
        <dbReference type="ChEBI" id="CHEBI:132124"/>
    </reaction>
</comment>
<dbReference type="PANTHER" id="PTHR43032">
    <property type="entry name" value="PROTEIN-METHIONINE-SULFOXIDE REDUCTASE"/>
    <property type="match status" value="1"/>
</dbReference>
<protein>
    <recommendedName>
        <fullName evidence="5">Protein-methionine-sulfoxide reductase catalytic subunit MsrP</fullName>
        <ecNumber evidence="5">1.8.5.-</ecNumber>
    </recommendedName>
</protein>
<dbReference type="InterPro" id="IPR022867">
    <property type="entry name" value="MsrP"/>
</dbReference>
<comment type="cofactor">
    <cofactor evidence="5">
        <name>Mo-molybdopterin</name>
        <dbReference type="ChEBI" id="CHEBI:71302"/>
    </cofactor>
    <text evidence="5">Binds 1 Mo-molybdopterin (Mo-MPT) cofactor per subunit.</text>
</comment>
<dbReference type="InterPro" id="IPR000572">
    <property type="entry name" value="OxRdtase_Mopterin-bd_dom"/>
</dbReference>
<evidence type="ECO:0000256" key="2">
    <source>
        <dbReference type="ARBA" id="ARBA00022723"/>
    </source>
</evidence>
<proteinExistence type="inferred from homology"/>
<comment type="caution">
    <text evidence="7">The sequence shown here is derived from an EMBL/GenBank/DDBJ whole genome shotgun (WGS) entry which is preliminary data.</text>
</comment>
<dbReference type="PANTHER" id="PTHR43032:SF3">
    <property type="entry name" value="PROTEIN-METHIONINE-SULFOXIDE REDUCTASE CATALYTIC SUBUNIT MSRP"/>
    <property type="match status" value="1"/>
</dbReference>
<comment type="similarity">
    <text evidence="5">Belongs to the MsrP family.</text>
</comment>
<feature type="binding site" evidence="5">
    <location>
        <begin position="248"/>
        <end position="250"/>
    </location>
    <ligand>
        <name>Mo-molybdopterin</name>
        <dbReference type="ChEBI" id="CHEBI:71302"/>
    </ligand>
</feature>
<feature type="binding site" evidence="5">
    <location>
        <position position="232"/>
    </location>
    <ligand>
        <name>Mo-molybdopterin</name>
        <dbReference type="ChEBI" id="CHEBI:71302"/>
    </ligand>
</feature>
<dbReference type="Proteomes" id="UP000283734">
    <property type="component" value="Unassembled WGS sequence"/>
</dbReference>
<keyword evidence="1 5" id="KW-0500">Molybdenum</keyword>
<dbReference type="RefSeq" id="WP_022986781.1">
    <property type="nucleotide sequence ID" value="NZ_CAXGPP010000007.1"/>
</dbReference>
<feature type="binding site" evidence="5">
    <location>
        <position position="147"/>
    </location>
    <ligand>
        <name>Mo-molybdopterin</name>
        <dbReference type="ChEBI" id="CHEBI:71302"/>
    </ligand>
    <ligandPart>
        <name>Mo</name>
        <dbReference type="ChEBI" id="CHEBI:28685"/>
    </ligandPart>
</feature>
<dbReference type="HAMAP" id="MF_01206">
    <property type="entry name" value="MsrP"/>
    <property type="match status" value="1"/>
</dbReference>
<feature type="binding site" evidence="5">
    <location>
        <position position="182"/>
    </location>
    <ligand>
        <name>Mo-molybdopterin</name>
        <dbReference type="ChEBI" id="CHEBI:71302"/>
    </ligand>
</feature>
<keyword evidence="4 5" id="KW-0560">Oxidoreductase</keyword>
<dbReference type="GO" id="GO:0030091">
    <property type="term" value="P:protein repair"/>
    <property type="evidence" value="ECO:0007669"/>
    <property type="project" value="UniProtKB-UniRule"/>
</dbReference>
<accession>A0A418XTI4</accession>
<feature type="domain" description="Oxidoreductase molybdopterin-binding" evidence="6">
    <location>
        <begin position="108"/>
        <end position="266"/>
    </location>
</feature>
<dbReference type="EC" id="1.8.5.-" evidence="5"/>
<feature type="binding site" evidence="5">
    <location>
        <begin position="92"/>
        <end position="93"/>
    </location>
    <ligand>
        <name>Mo-molybdopterin</name>
        <dbReference type="ChEBI" id="CHEBI:71302"/>
    </ligand>
</feature>
<keyword evidence="2 5" id="KW-0479">Metal-binding</keyword>
<dbReference type="Pfam" id="PF00174">
    <property type="entry name" value="Oxidored_molyb"/>
    <property type="match status" value="1"/>
</dbReference>
<evidence type="ECO:0000313" key="8">
    <source>
        <dbReference type="Proteomes" id="UP000283734"/>
    </source>
</evidence>
<comment type="catalytic activity">
    <reaction evidence="5">
        <text>L-methionyl-[protein] + a quinone + H2O = L-methionyl-(S)-S-oxide-[protein] + a quinol</text>
        <dbReference type="Rhea" id="RHEA:51292"/>
        <dbReference type="Rhea" id="RHEA-COMP:12313"/>
        <dbReference type="Rhea" id="RHEA-COMP:12315"/>
        <dbReference type="ChEBI" id="CHEBI:15377"/>
        <dbReference type="ChEBI" id="CHEBI:16044"/>
        <dbReference type="ChEBI" id="CHEBI:24646"/>
        <dbReference type="ChEBI" id="CHEBI:44120"/>
        <dbReference type="ChEBI" id="CHEBI:132124"/>
    </reaction>
</comment>
<sequence length="331" mass="37499">MIIRHKDLSEPKSHEITPESVYLKRRELMMLGGLASLFGVLPGWAHAINSVGEDASRPRWLKDQVAKAKEVKSGADESLTPYQDVTGYNNFYEFGTGKTDPADNAHTLQTDPWTVTVAGEVEKPGDYPLETLLEGLTLEERIYRLRCVEAWSMVIPWIGVPLAAILKKVQPTSKAKYVAFTSLADPEQMPGVKSPFTGIDWPYREGLRLDEAMHPLTLMAVGLYGRTLPNQNGAPFRLVVPWKYGFKSIKSIVRIELTESEPATTWNMLAPGEYGFYANVNPEVDHPRWSQSRERRLPNSFFDPNWVPTRMFNGYEQVASLYKGMDLKRNY</sequence>
<gene>
    <name evidence="5 7" type="primary">msrP</name>
    <name evidence="7" type="ORF">D4A39_15845</name>
</gene>
<evidence type="ECO:0000256" key="4">
    <source>
        <dbReference type="ARBA" id="ARBA00023002"/>
    </source>
</evidence>
<dbReference type="OrthoDB" id="9795587at2"/>
<name>A0A418XTI4_9GAMM</name>
<reference evidence="7 8" key="1">
    <citation type="submission" date="2018-09" db="EMBL/GenBank/DDBJ databases">
        <title>Alcanivorax profundi sp. nov., isolated from 1000 m-depth seawater of the Mariana Trench.</title>
        <authorList>
            <person name="Liu J."/>
        </authorList>
    </citation>
    <scope>NUCLEOTIDE SEQUENCE [LARGE SCALE GENOMIC DNA]</scope>
    <source>
        <strain evidence="7 8">MTEO17</strain>
    </source>
</reference>
<evidence type="ECO:0000256" key="1">
    <source>
        <dbReference type="ARBA" id="ARBA00022505"/>
    </source>
</evidence>
<dbReference type="NCBIfam" id="NF003767">
    <property type="entry name" value="PRK05363.1"/>
    <property type="match status" value="1"/>
</dbReference>
<evidence type="ECO:0000259" key="6">
    <source>
        <dbReference type="Pfam" id="PF00174"/>
    </source>
</evidence>
<comment type="function">
    <text evidence="5">Part of the MsrPQ system that repairs oxidized periplasmic proteins containing methionine sulfoxide residues (Met-O), using respiratory chain electrons. Thus protects these proteins from oxidative-stress damage caused by reactive species of oxygen and chlorine generated by the host defense mechanisms. MsrPQ is essential for the maintenance of envelope integrity under bleach stress, rescuing a wide series of structurally unrelated periplasmic proteins from methionine oxidation. The catalytic subunit MsrP is non-stereospecific, being able to reduce both (R-) and (S-) diastereoisomers of methionine sulfoxide.</text>
</comment>
<dbReference type="GO" id="GO:0016672">
    <property type="term" value="F:oxidoreductase activity, acting on a sulfur group of donors, quinone or similar compound as acceptor"/>
    <property type="evidence" value="ECO:0007669"/>
    <property type="project" value="UniProtKB-UniRule"/>
</dbReference>
<evidence type="ECO:0000313" key="7">
    <source>
        <dbReference type="EMBL" id="RJG15944.1"/>
    </source>
</evidence>
<dbReference type="GO" id="GO:0046872">
    <property type="term" value="F:metal ion binding"/>
    <property type="evidence" value="ECO:0007669"/>
    <property type="project" value="UniProtKB-KW"/>
</dbReference>
<organism evidence="7 8">
    <name type="scientific">Alcanivorax profundi</name>
    <dbReference type="NCBI Taxonomy" id="2338368"/>
    <lineage>
        <taxon>Bacteria</taxon>
        <taxon>Pseudomonadati</taxon>
        <taxon>Pseudomonadota</taxon>
        <taxon>Gammaproteobacteria</taxon>
        <taxon>Oceanospirillales</taxon>
        <taxon>Alcanivoracaceae</taxon>
        <taxon>Alcanivorax</taxon>
    </lineage>
</organism>
<dbReference type="SUPFAM" id="SSF56524">
    <property type="entry name" value="Oxidoreductase molybdopterin-binding domain"/>
    <property type="match status" value="1"/>
</dbReference>
<dbReference type="Gene3D" id="3.90.420.10">
    <property type="entry name" value="Oxidoreductase, molybdopterin-binding domain"/>
    <property type="match status" value="1"/>
</dbReference>
<keyword evidence="3 5" id="KW-0732">Signal</keyword>
<evidence type="ECO:0000256" key="3">
    <source>
        <dbReference type="ARBA" id="ARBA00022729"/>
    </source>
</evidence>
<dbReference type="InterPro" id="IPR036374">
    <property type="entry name" value="OxRdtase_Mopterin-bd_sf"/>
</dbReference>
<comment type="subunit">
    <text evidence="5">Heterodimer of a catalytic subunit (MsrP) and a heme-binding subunit (MsrQ).</text>
</comment>